<dbReference type="Gene3D" id="3.55.50.30">
    <property type="match status" value="1"/>
</dbReference>
<proteinExistence type="predicted"/>
<dbReference type="Gene3D" id="2.60.120.1440">
    <property type="match status" value="1"/>
</dbReference>
<dbReference type="InterPro" id="IPR032508">
    <property type="entry name" value="FecR_C"/>
</dbReference>
<dbReference type="AlphaFoldDB" id="A0A1T5CN62"/>
<dbReference type="RefSeq" id="WP_082213863.1">
    <property type="nucleotide sequence ID" value="NZ_FUZA01000001.1"/>
</dbReference>
<reference evidence="4" key="1">
    <citation type="submission" date="2017-02" db="EMBL/GenBank/DDBJ databases">
        <authorList>
            <person name="Varghese N."/>
            <person name="Submissions S."/>
        </authorList>
    </citation>
    <scope>NUCLEOTIDE SEQUENCE [LARGE SCALE GENOMIC DNA]</scope>
    <source>
        <strain evidence="4">DSM 22270</strain>
    </source>
</reference>
<dbReference type="PANTHER" id="PTHR30273:SF2">
    <property type="entry name" value="PROTEIN FECR"/>
    <property type="match status" value="1"/>
</dbReference>
<dbReference type="OrthoDB" id="645173at2"/>
<keyword evidence="4" id="KW-1185">Reference proteome</keyword>
<feature type="domain" description="Protein FecR C-terminal" evidence="2">
    <location>
        <begin position="286"/>
        <end position="354"/>
    </location>
</feature>
<dbReference type="GO" id="GO:0016989">
    <property type="term" value="F:sigma factor antagonist activity"/>
    <property type="evidence" value="ECO:0007669"/>
    <property type="project" value="TreeGrafter"/>
</dbReference>
<dbReference type="PIRSF" id="PIRSF018266">
    <property type="entry name" value="FecR"/>
    <property type="match status" value="1"/>
</dbReference>
<evidence type="ECO:0000259" key="2">
    <source>
        <dbReference type="Pfam" id="PF16344"/>
    </source>
</evidence>
<dbReference type="Pfam" id="PF04773">
    <property type="entry name" value="FecR"/>
    <property type="match status" value="1"/>
</dbReference>
<dbReference type="Proteomes" id="UP000190897">
    <property type="component" value="Unassembled WGS sequence"/>
</dbReference>
<dbReference type="EMBL" id="FUZA01000001">
    <property type="protein sequence ID" value="SKB60854.1"/>
    <property type="molecule type" value="Genomic_DNA"/>
</dbReference>
<protein>
    <submittedName>
        <fullName evidence="3">FecR family protein</fullName>
    </submittedName>
</protein>
<evidence type="ECO:0000313" key="3">
    <source>
        <dbReference type="EMBL" id="SKB60854.1"/>
    </source>
</evidence>
<sequence>MKNYTGFEIKDWLEDIAFQKWVYNQEADEFWQQFLRDTPQQATNITQAKVILLSVRGELDNIPEVELKSRVAEILAAIPEEIPEYKIPWWKGKWLRVAAVLFLTIGIGLVKLNWHKFSGSQEPYYTTIASLDRREITEVVNTTDHIKMVSLPDGSSVILKKDARIAYPNQFNETKREVYMLGEVFFEVEKNQDQPFYVHTGNMITKVTGTSFSIQANESDEAVRLVVKTGQVEVSTSNGKIGNGAKGKSLHLNPNQLVIMQKKGQDLKTRNVKNAVLLDLSIESADFVFKRTPLKDVFKALEEAYGVTFKFDASKISDCSITAQLGDEPIFEKLAMLSAVVNARYELKDSQVSIYSNGCKN</sequence>
<dbReference type="PANTHER" id="PTHR30273">
    <property type="entry name" value="PERIPLASMIC SIGNAL SENSOR AND SIGMA FACTOR ACTIVATOR FECR-RELATED"/>
    <property type="match status" value="1"/>
</dbReference>
<feature type="domain" description="FecR protein" evidence="1">
    <location>
        <begin position="141"/>
        <end position="233"/>
    </location>
</feature>
<accession>A0A1T5CN62</accession>
<dbReference type="InterPro" id="IPR006860">
    <property type="entry name" value="FecR"/>
</dbReference>
<gene>
    <name evidence="3" type="ORF">SAMN05660293_01394</name>
</gene>
<evidence type="ECO:0000313" key="4">
    <source>
        <dbReference type="Proteomes" id="UP000190897"/>
    </source>
</evidence>
<name>A0A1T5CN62_9BACT</name>
<dbReference type="Pfam" id="PF16344">
    <property type="entry name" value="FecR_C"/>
    <property type="match status" value="1"/>
</dbReference>
<dbReference type="InterPro" id="IPR012373">
    <property type="entry name" value="Ferrdict_sens_TM"/>
</dbReference>
<organism evidence="3 4">
    <name type="scientific">Dyadobacter psychrophilus</name>
    <dbReference type="NCBI Taxonomy" id="651661"/>
    <lineage>
        <taxon>Bacteria</taxon>
        <taxon>Pseudomonadati</taxon>
        <taxon>Bacteroidota</taxon>
        <taxon>Cytophagia</taxon>
        <taxon>Cytophagales</taxon>
        <taxon>Spirosomataceae</taxon>
        <taxon>Dyadobacter</taxon>
    </lineage>
</organism>
<dbReference type="STRING" id="651661.SAMN05660293_01394"/>
<evidence type="ECO:0000259" key="1">
    <source>
        <dbReference type="Pfam" id="PF04773"/>
    </source>
</evidence>